<keyword evidence="4" id="KW-1185">Reference proteome</keyword>
<dbReference type="EMBL" id="MCHY01000009">
    <property type="protein sequence ID" value="RKD22914.1"/>
    <property type="molecule type" value="Genomic_DNA"/>
</dbReference>
<sequence>MKKYSVLTTAALTITILSGNIALASSPATPIQIDNQIEASDYMKASGIISEVGQKGDLLQLFLNDMENDPAYLLISDKTLILDSATGNRVDESELKKELTVDAYYDKNKPMIMIYPPQIAPEIVIVHGEEMGQVKVGKFTNEFVSLDNQLKLNLAEDTQLVNHQGKEIKEDELNGKELIVFYTASTKSIPAQTTPNKIIALDPLNEEIDEVIEPEMVPLREVAEGLGYDVEWDESTKRVTLTKQASSYQLTIGAKDYGYNRSLGYLDVAPEIKDGRTYVPQQFVDLLLENQS</sequence>
<comment type="caution">
    <text evidence="3">The sequence shown here is derived from an EMBL/GenBank/DDBJ whole genome shotgun (WGS) entry which is preliminary data.</text>
</comment>
<dbReference type="RefSeq" id="WP_120190404.1">
    <property type="nucleotide sequence ID" value="NZ_MCHY01000009.1"/>
</dbReference>
<dbReference type="Proteomes" id="UP000284219">
    <property type="component" value="Unassembled WGS sequence"/>
</dbReference>
<dbReference type="OrthoDB" id="1684927at2"/>
<keyword evidence="1" id="KW-0732">Signal</keyword>
<dbReference type="InterPro" id="IPR012854">
    <property type="entry name" value="Cu_amine_oxidase-like_N"/>
</dbReference>
<dbReference type="SUPFAM" id="SSF55383">
    <property type="entry name" value="Copper amine oxidase, domain N"/>
    <property type="match status" value="1"/>
</dbReference>
<dbReference type="Gene3D" id="3.30.457.10">
    <property type="entry name" value="Copper amine oxidase-like, N-terminal domain"/>
    <property type="match status" value="1"/>
</dbReference>
<evidence type="ECO:0000313" key="3">
    <source>
        <dbReference type="EMBL" id="RKD22914.1"/>
    </source>
</evidence>
<reference evidence="3 4" key="1">
    <citation type="submission" date="2016-08" db="EMBL/GenBank/DDBJ databases">
        <title>Novel Firmicute Genomes.</title>
        <authorList>
            <person name="Poppleton D.I."/>
            <person name="Gribaldo S."/>
        </authorList>
    </citation>
    <scope>NUCLEOTIDE SEQUENCE [LARGE SCALE GENOMIC DNA]</scope>
    <source>
        <strain evidence="3 4">RAOx-1</strain>
    </source>
</reference>
<gene>
    <name evidence="3" type="ORF">BEP19_11805</name>
</gene>
<feature type="chain" id="PRO_5019553245" description="Copper amine oxidase-like N-terminal domain-containing protein" evidence="1">
    <location>
        <begin position="25"/>
        <end position="292"/>
    </location>
</feature>
<name>A0A419SGJ5_9BACL</name>
<proteinExistence type="predicted"/>
<accession>A0A419SGJ5</accession>
<dbReference type="AlphaFoldDB" id="A0A419SGJ5"/>
<evidence type="ECO:0000313" key="4">
    <source>
        <dbReference type="Proteomes" id="UP000284219"/>
    </source>
</evidence>
<evidence type="ECO:0000256" key="1">
    <source>
        <dbReference type="SAM" id="SignalP"/>
    </source>
</evidence>
<organism evidence="3 4">
    <name type="scientific">Ammoniphilus oxalaticus</name>
    <dbReference type="NCBI Taxonomy" id="66863"/>
    <lineage>
        <taxon>Bacteria</taxon>
        <taxon>Bacillati</taxon>
        <taxon>Bacillota</taxon>
        <taxon>Bacilli</taxon>
        <taxon>Bacillales</taxon>
        <taxon>Paenibacillaceae</taxon>
        <taxon>Aneurinibacillus group</taxon>
        <taxon>Ammoniphilus</taxon>
    </lineage>
</organism>
<dbReference type="InterPro" id="IPR036582">
    <property type="entry name" value="Mao_N_sf"/>
</dbReference>
<feature type="signal peptide" evidence="1">
    <location>
        <begin position="1"/>
        <end position="24"/>
    </location>
</feature>
<evidence type="ECO:0000259" key="2">
    <source>
        <dbReference type="Pfam" id="PF07833"/>
    </source>
</evidence>
<dbReference type="Pfam" id="PF07833">
    <property type="entry name" value="Cu_amine_oxidN1"/>
    <property type="match status" value="1"/>
</dbReference>
<feature type="domain" description="Copper amine oxidase-like N-terminal" evidence="2">
    <location>
        <begin position="216"/>
        <end position="285"/>
    </location>
</feature>
<protein>
    <recommendedName>
        <fullName evidence="2">Copper amine oxidase-like N-terminal domain-containing protein</fullName>
    </recommendedName>
</protein>